<evidence type="ECO:0000256" key="12">
    <source>
        <dbReference type="ARBA" id="ARBA00022692"/>
    </source>
</evidence>
<evidence type="ECO:0000256" key="20">
    <source>
        <dbReference type="ARBA" id="ARBA00023170"/>
    </source>
</evidence>
<name>A0A833XP39_JUGRE</name>
<dbReference type="Gene3D" id="1.10.510.10">
    <property type="entry name" value="Transferase(Phosphotransferase) domain 1"/>
    <property type="match status" value="1"/>
</dbReference>
<dbReference type="Gene3D" id="3.80.10.10">
    <property type="entry name" value="Ribonuclease Inhibitor"/>
    <property type="match status" value="4"/>
</dbReference>
<comment type="similarity">
    <text evidence="3">Belongs to the protein kinase superfamily. Ser/Thr protein kinase family.</text>
</comment>
<dbReference type="PROSITE" id="PS00108">
    <property type="entry name" value="PROTEIN_KINASE_ST"/>
    <property type="match status" value="1"/>
</dbReference>
<evidence type="ECO:0000256" key="8">
    <source>
        <dbReference type="ARBA" id="ARBA00022527"/>
    </source>
</evidence>
<keyword evidence="7" id="KW-0964">Secreted</keyword>
<keyword evidence="6" id="KW-1003">Cell membrane</keyword>
<reference evidence="26" key="2">
    <citation type="submission" date="2020-03" db="EMBL/GenBank/DDBJ databases">
        <title>Walnut 2.0.</title>
        <authorList>
            <person name="Marrano A."/>
            <person name="Britton M."/>
            <person name="Zimin A.V."/>
            <person name="Zaini P.A."/>
            <person name="Workman R."/>
            <person name="Puiu D."/>
            <person name="Bianco L."/>
            <person name="Allen B.J."/>
            <person name="Troggio M."/>
            <person name="Leslie C.A."/>
            <person name="Timp W."/>
            <person name="Dendekar A."/>
            <person name="Salzberg S.L."/>
            <person name="Neale D.B."/>
        </authorList>
    </citation>
    <scope>NUCLEOTIDE SEQUENCE</scope>
    <source>
        <tissue evidence="26">Leaves</tissue>
    </source>
</reference>
<dbReference type="EMBL" id="LIHL02000004">
    <property type="protein sequence ID" value="KAF5473432.1"/>
    <property type="molecule type" value="Genomic_DNA"/>
</dbReference>
<keyword evidence="21" id="KW-0325">Glycoprotein</keyword>
<evidence type="ECO:0000256" key="21">
    <source>
        <dbReference type="ARBA" id="ARBA00023180"/>
    </source>
</evidence>
<evidence type="ECO:0000256" key="11">
    <source>
        <dbReference type="ARBA" id="ARBA00022679"/>
    </source>
</evidence>
<dbReference type="AlphaFoldDB" id="A0A833XP39"/>
<dbReference type="InterPro" id="IPR011009">
    <property type="entry name" value="Kinase-like_dom_sf"/>
</dbReference>
<dbReference type="Gramene" id="Jr04_20330_p1">
    <property type="protein sequence ID" value="cds.Jr04_20330_p1"/>
    <property type="gene ID" value="Jr04_20330"/>
</dbReference>
<evidence type="ECO:0000256" key="23">
    <source>
        <dbReference type="ARBA" id="ARBA00047899"/>
    </source>
</evidence>
<dbReference type="FunFam" id="1.10.510.10:FF:000445">
    <property type="entry name" value="MDIS1-interacting receptor like kinase 2"/>
    <property type="match status" value="1"/>
</dbReference>
<dbReference type="InterPro" id="IPR001611">
    <property type="entry name" value="Leu-rich_rpt"/>
</dbReference>
<evidence type="ECO:0000313" key="26">
    <source>
        <dbReference type="EMBL" id="KAF5473432.1"/>
    </source>
</evidence>
<keyword evidence="11" id="KW-0808">Transferase</keyword>
<evidence type="ECO:0000256" key="13">
    <source>
        <dbReference type="ARBA" id="ARBA00022729"/>
    </source>
</evidence>
<dbReference type="PANTHER" id="PTHR48005:SF70">
    <property type="entry name" value="MDIS1-INTERACTING RECEPTOR LIKE KINASE 2-LIKE"/>
    <property type="match status" value="1"/>
</dbReference>
<dbReference type="FunFam" id="3.80.10.10:FF:000356">
    <property type="entry name" value="LRR receptor-like serine/threonine-protein kinase"/>
    <property type="match status" value="1"/>
</dbReference>
<dbReference type="FunFam" id="3.30.200.20:FF:000309">
    <property type="entry name" value="Leucine-rich repeat receptor protein kinase MSP1"/>
    <property type="match status" value="1"/>
</dbReference>
<evidence type="ECO:0000256" key="9">
    <source>
        <dbReference type="ARBA" id="ARBA00022553"/>
    </source>
</evidence>
<dbReference type="GO" id="GO:0004674">
    <property type="term" value="F:protein serine/threonine kinase activity"/>
    <property type="evidence" value="ECO:0007669"/>
    <property type="project" value="UniProtKB-KW"/>
</dbReference>
<dbReference type="InterPro" id="IPR032675">
    <property type="entry name" value="LRR_dom_sf"/>
</dbReference>
<keyword evidence="20" id="KW-0675">Receptor</keyword>
<comment type="catalytic activity">
    <reaction evidence="23">
        <text>L-threonyl-[protein] + ATP = O-phospho-L-threonyl-[protein] + ADP + H(+)</text>
        <dbReference type="Rhea" id="RHEA:46608"/>
        <dbReference type="Rhea" id="RHEA-COMP:11060"/>
        <dbReference type="Rhea" id="RHEA-COMP:11605"/>
        <dbReference type="ChEBI" id="CHEBI:15378"/>
        <dbReference type="ChEBI" id="CHEBI:30013"/>
        <dbReference type="ChEBI" id="CHEBI:30616"/>
        <dbReference type="ChEBI" id="CHEBI:61977"/>
        <dbReference type="ChEBI" id="CHEBI:456216"/>
        <dbReference type="EC" id="2.7.11.1"/>
    </reaction>
</comment>
<evidence type="ECO:0000256" key="22">
    <source>
        <dbReference type="ARBA" id="ARBA00038043"/>
    </source>
</evidence>
<comment type="similarity">
    <text evidence="4">Belongs to the RLP family.</text>
</comment>
<evidence type="ECO:0000256" key="6">
    <source>
        <dbReference type="ARBA" id="ARBA00022475"/>
    </source>
</evidence>
<gene>
    <name evidence="26" type="ORF">F2P56_010043</name>
</gene>
<evidence type="ECO:0000256" key="16">
    <source>
        <dbReference type="ARBA" id="ARBA00022777"/>
    </source>
</evidence>
<evidence type="ECO:0000256" key="2">
    <source>
        <dbReference type="ARBA" id="ARBA00004251"/>
    </source>
</evidence>
<dbReference type="PRINTS" id="PR00019">
    <property type="entry name" value="LEURICHRPT"/>
</dbReference>
<evidence type="ECO:0000259" key="25">
    <source>
        <dbReference type="PROSITE" id="PS50011"/>
    </source>
</evidence>
<keyword evidence="12" id="KW-0812">Transmembrane</keyword>
<evidence type="ECO:0000256" key="24">
    <source>
        <dbReference type="ARBA" id="ARBA00048679"/>
    </source>
</evidence>
<dbReference type="PROSITE" id="PS51450">
    <property type="entry name" value="LRR"/>
    <property type="match status" value="1"/>
</dbReference>
<evidence type="ECO:0000256" key="18">
    <source>
        <dbReference type="ARBA" id="ARBA00022989"/>
    </source>
</evidence>
<dbReference type="SUPFAM" id="SSF56112">
    <property type="entry name" value="Protein kinase-like (PK-like)"/>
    <property type="match status" value="1"/>
</dbReference>
<keyword evidence="16" id="KW-0418">Kinase</keyword>
<comment type="similarity">
    <text evidence="22">Belongs to the polygalacturonase-inhibiting protein family.</text>
</comment>
<evidence type="ECO:0000256" key="10">
    <source>
        <dbReference type="ARBA" id="ARBA00022614"/>
    </source>
</evidence>
<dbReference type="InterPro" id="IPR000719">
    <property type="entry name" value="Prot_kinase_dom"/>
</dbReference>
<dbReference type="PANTHER" id="PTHR48005">
    <property type="entry name" value="LEUCINE RICH REPEAT KINASE 2"/>
    <property type="match status" value="1"/>
</dbReference>
<dbReference type="PROSITE" id="PS50011">
    <property type="entry name" value="PROTEIN_KINASE_DOM"/>
    <property type="match status" value="1"/>
</dbReference>
<keyword evidence="7" id="KW-0134">Cell wall</keyword>
<comment type="catalytic activity">
    <reaction evidence="24">
        <text>L-seryl-[protein] + ATP = O-phospho-L-seryl-[protein] + ADP + H(+)</text>
        <dbReference type="Rhea" id="RHEA:17989"/>
        <dbReference type="Rhea" id="RHEA-COMP:9863"/>
        <dbReference type="Rhea" id="RHEA-COMP:11604"/>
        <dbReference type="ChEBI" id="CHEBI:15378"/>
        <dbReference type="ChEBI" id="CHEBI:29999"/>
        <dbReference type="ChEBI" id="CHEBI:30616"/>
        <dbReference type="ChEBI" id="CHEBI:83421"/>
        <dbReference type="ChEBI" id="CHEBI:456216"/>
        <dbReference type="EC" id="2.7.11.1"/>
    </reaction>
</comment>
<dbReference type="GO" id="GO:0005886">
    <property type="term" value="C:plasma membrane"/>
    <property type="evidence" value="ECO:0007669"/>
    <property type="project" value="UniProtKB-SubCell"/>
</dbReference>
<evidence type="ECO:0000256" key="14">
    <source>
        <dbReference type="ARBA" id="ARBA00022737"/>
    </source>
</evidence>
<reference evidence="26" key="1">
    <citation type="submission" date="2015-10" db="EMBL/GenBank/DDBJ databases">
        <authorList>
            <person name="Martinez-Garcia P.J."/>
            <person name="Crepeau M.W."/>
            <person name="Puiu D."/>
            <person name="Gonzalez-Ibeas D."/>
            <person name="Whalen J."/>
            <person name="Stevens K."/>
            <person name="Paul R."/>
            <person name="Butterfield T."/>
            <person name="Britton M."/>
            <person name="Reagan R."/>
            <person name="Chakraborty S."/>
            <person name="Walawage S.L."/>
            <person name="Vasquez-Gross H.A."/>
            <person name="Cardeno C."/>
            <person name="Famula R."/>
            <person name="Pratt K."/>
            <person name="Kuruganti S."/>
            <person name="Aradhya M.K."/>
            <person name="Leslie C.A."/>
            <person name="Dandekar A.M."/>
            <person name="Salzberg S.L."/>
            <person name="Wegrzyn J.L."/>
            <person name="Langley C.H."/>
            <person name="Neale D.B."/>
        </authorList>
    </citation>
    <scope>NUCLEOTIDE SEQUENCE</scope>
    <source>
        <tissue evidence="26">Leaves</tissue>
    </source>
</reference>
<accession>A0A833XP39</accession>
<dbReference type="FunFam" id="3.80.10.10:FF:000177">
    <property type="entry name" value="Leucine-rich repeat receptor-like serine/threonine-protein kinase At1g17230"/>
    <property type="match status" value="1"/>
</dbReference>
<dbReference type="SUPFAM" id="SSF52047">
    <property type="entry name" value="RNI-like"/>
    <property type="match status" value="1"/>
</dbReference>
<dbReference type="SMART" id="SM00220">
    <property type="entry name" value="S_TKc"/>
    <property type="match status" value="1"/>
</dbReference>
<organism evidence="26 27">
    <name type="scientific">Juglans regia</name>
    <name type="common">English walnut</name>
    <dbReference type="NCBI Taxonomy" id="51240"/>
    <lineage>
        <taxon>Eukaryota</taxon>
        <taxon>Viridiplantae</taxon>
        <taxon>Streptophyta</taxon>
        <taxon>Embryophyta</taxon>
        <taxon>Tracheophyta</taxon>
        <taxon>Spermatophyta</taxon>
        <taxon>Magnoliopsida</taxon>
        <taxon>eudicotyledons</taxon>
        <taxon>Gunneridae</taxon>
        <taxon>Pentapetalae</taxon>
        <taxon>rosids</taxon>
        <taxon>fabids</taxon>
        <taxon>Fagales</taxon>
        <taxon>Juglandaceae</taxon>
        <taxon>Juglans</taxon>
    </lineage>
</organism>
<dbReference type="GO" id="GO:0005524">
    <property type="term" value="F:ATP binding"/>
    <property type="evidence" value="ECO:0007669"/>
    <property type="project" value="UniProtKB-KW"/>
</dbReference>
<dbReference type="SMART" id="SM00369">
    <property type="entry name" value="LRR_TYP"/>
    <property type="match status" value="10"/>
</dbReference>
<protein>
    <recommendedName>
        <fullName evidence="5">non-specific serine/threonine protein kinase</fullName>
        <ecNumber evidence="5">2.7.11.1</ecNumber>
    </recommendedName>
</protein>
<evidence type="ECO:0000256" key="15">
    <source>
        <dbReference type="ARBA" id="ARBA00022741"/>
    </source>
</evidence>
<dbReference type="EC" id="2.7.11.1" evidence="5"/>
<keyword evidence="13" id="KW-0732">Signal</keyword>
<dbReference type="InterPro" id="IPR008271">
    <property type="entry name" value="Ser/Thr_kinase_AS"/>
</dbReference>
<dbReference type="Pfam" id="PF13855">
    <property type="entry name" value="LRR_8"/>
    <property type="match status" value="1"/>
</dbReference>
<dbReference type="SUPFAM" id="SSF52058">
    <property type="entry name" value="L domain-like"/>
    <property type="match status" value="1"/>
</dbReference>
<keyword evidence="19" id="KW-0472">Membrane</keyword>
<keyword evidence="8" id="KW-0723">Serine/threonine-protein kinase</keyword>
<keyword evidence="15" id="KW-0547">Nucleotide-binding</keyword>
<comment type="caution">
    <text evidence="26">The sequence shown here is derived from an EMBL/GenBank/DDBJ whole genome shotgun (WGS) entry which is preliminary data.</text>
</comment>
<keyword evidence="18" id="KW-1133">Transmembrane helix</keyword>
<evidence type="ECO:0000256" key="5">
    <source>
        <dbReference type="ARBA" id="ARBA00012513"/>
    </source>
</evidence>
<evidence type="ECO:0000256" key="17">
    <source>
        <dbReference type="ARBA" id="ARBA00022840"/>
    </source>
</evidence>
<evidence type="ECO:0000313" key="27">
    <source>
        <dbReference type="Proteomes" id="UP000619265"/>
    </source>
</evidence>
<dbReference type="Gene3D" id="3.30.200.20">
    <property type="entry name" value="Phosphorylase Kinase, domain 1"/>
    <property type="match status" value="1"/>
</dbReference>
<keyword evidence="14" id="KW-0677">Repeat</keyword>
<proteinExistence type="inferred from homology"/>
<dbReference type="Pfam" id="PF12799">
    <property type="entry name" value="LRR_4"/>
    <property type="match status" value="1"/>
</dbReference>
<keyword evidence="17" id="KW-0067">ATP-binding</keyword>
<dbReference type="Proteomes" id="UP000619265">
    <property type="component" value="Unassembled WGS sequence"/>
</dbReference>
<evidence type="ECO:0000256" key="19">
    <source>
        <dbReference type="ARBA" id="ARBA00023136"/>
    </source>
</evidence>
<dbReference type="InterPro" id="IPR003591">
    <property type="entry name" value="Leu-rich_rpt_typical-subtyp"/>
</dbReference>
<comment type="subcellular location">
    <subcellularLocation>
        <location evidence="2">Cell membrane</location>
        <topology evidence="2">Single-pass type I membrane protein</topology>
    </subcellularLocation>
    <subcellularLocation>
        <location evidence="1">Secreted</location>
        <location evidence="1">Cell wall</location>
    </subcellularLocation>
</comment>
<feature type="domain" description="Protein kinase" evidence="25">
    <location>
        <begin position="656"/>
        <end position="941"/>
    </location>
</feature>
<evidence type="ECO:0000256" key="3">
    <source>
        <dbReference type="ARBA" id="ARBA00008684"/>
    </source>
</evidence>
<dbReference type="Pfam" id="PF00069">
    <property type="entry name" value="Pkinase"/>
    <property type="match status" value="1"/>
</dbReference>
<evidence type="ECO:0000256" key="1">
    <source>
        <dbReference type="ARBA" id="ARBA00004191"/>
    </source>
</evidence>
<dbReference type="InterPro" id="IPR055414">
    <property type="entry name" value="LRR_R13L4/SHOC2-like"/>
</dbReference>
<dbReference type="Pfam" id="PF00560">
    <property type="entry name" value="LRR_1"/>
    <property type="match status" value="3"/>
</dbReference>
<keyword evidence="9" id="KW-0597">Phosphoprotein</keyword>
<dbReference type="Pfam" id="PF23598">
    <property type="entry name" value="LRR_14"/>
    <property type="match status" value="1"/>
</dbReference>
<dbReference type="InterPro" id="IPR051420">
    <property type="entry name" value="Ser_Thr_Kinases_DiverseReg"/>
</dbReference>
<dbReference type="InterPro" id="IPR013210">
    <property type="entry name" value="LRR_N_plant-typ"/>
</dbReference>
<dbReference type="InterPro" id="IPR025875">
    <property type="entry name" value="Leu-rich_rpt_4"/>
</dbReference>
<evidence type="ECO:0000256" key="4">
    <source>
        <dbReference type="ARBA" id="ARBA00009592"/>
    </source>
</evidence>
<dbReference type="Pfam" id="PF08263">
    <property type="entry name" value="LRRNT_2"/>
    <property type="match status" value="2"/>
</dbReference>
<sequence length="942" mass="104203">MAASTFKKVYCSVAEATALLKWKNTLTNQTQSHLHSWTSLPNVSANSNYSTDPCTWLAISRNPAGSVVKMNLTSFGLQEATALLKWKNTLSNETQSRLHSWTSLPNASTNSNHSTDPCTWFGISCNPAGSVVRMNLNSSGLQGLIPTSLENLRNLTHLYLWGNKLYGSIPEEIGHLYSLVELDLSQNCLEGLIPTSLGNLRNLTHLYLGGNKLYGSIPKEIGCLYSLVELDLSQNCLEGLIPTSLGNLRNLTVLNLYKNKLYGSIPEEIGHLNSLTALALAENHLQGLIPCSFANLSNLQALHLRNNRLSGPIPQGVGGSMNMAKLQLSENQFTGSLPESICHGGSLQMFSISNNGFRGQVPQNLKNCTRLERVFLNGNQLTGDISQVFGSYPNLIIIDLSHNNFYGKISRNWGQSLKLGTLKMSGNNISGSIPLEIGNCIQLHVLDFSLNHIVGAIPKELGKLTSLEKLWLNGNHLSGAIPVEFESLTNLEFLDISSNKLFRSLPRNLGIGFSKLNYLNLSHNNFSEELPILLMSLFHLSKLDLSYNSFTGEIPSESSKMQSLEVLNLSHNHLSGIIPATFEEMHGLLHVDVSFNELHGLIPNNNAFLDAPLEALQDNKGLCEQSDKHERGSLFVSSNFNGREMYEEVIRATEAFSDIYCMGKGGYGTTYQAKLSSGEMVAVKKLHQLLDNEKRSQKAFLNEIKALTEIRHRNIVKLHGFCSHARHSFLVYEYLEMGSLARMLVIEEYAKEFDWSKRLNVVKGVAYALSYMHHDCSPPIIHRDIKSNNILLDSQCEAHVSDFGTAKILDLNSSNWTSLAGTYGYIAPELAYTMKVTEKCDVYSFGVLSLEVIMGKYPGDFISSVKSSDPSIEMGIQLKDVLDQCLPFPTPHVKAELIRVVEIAAECLNDIPKSRPTMHMISKVLAAAQAPNCSFQLEPSFE</sequence>
<keyword evidence="10" id="KW-0433">Leucine-rich repeat</keyword>
<dbReference type="FunFam" id="3.80.10.10:FF:000400">
    <property type="entry name" value="Nuclear pore complex protein NUP107"/>
    <property type="match status" value="1"/>
</dbReference>
<evidence type="ECO:0000256" key="7">
    <source>
        <dbReference type="ARBA" id="ARBA00022512"/>
    </source>
</evidence>